<sequence>MDINKILDLAIERNASDIHIVTNYYPAVRIDGALYQLTTLPIISKDQADSILLSILNNDQKESLFANKELDFGYEYKESRFRVNIYYTRGNLSASFRLIPKKIRSIEELELPQEFNNITQFSSGLVLVTGPTGEGKSTTLAAMINKINLSQSKHIITIEDPIEFIFPYAKAIVSQRELHQDAHSWGMALRTVLREDPDVIFVGEIRDFESAQHVLTIAETGHLVFSTLHTISSPETISRLIDMFPSDQQNQIRTQLSSVLRAVISQRLLPRQDMRGRIASIELLFNSPAVATIIRDGKPFLLDNVLQTSETEGNIYFEKYLSNLVKEGKISTEVATTHAIRPKELKKYLTI</sequence>
<dbReference type="InterPro" id="IPR001482">
    <property type="entry name" value="T2SS/T4SS_dom"/>
</dbReference>
<dbReference type="EMBL" id="MFZV01000031">
    <property type="protein sequence ID" value="OGK31041.1"/>
    <property type="molecule type" value="Genomic_DNA"/>
</dbReference>
<dbReference type="NCBIfam" id="TIGR01420">
    <property type="entry name" value="pilT_fam"/>
    <property type="match status" value="1"/>
</dbReference>
<proteinExistence type="inferred from homology"/>
<dbReference type="AlphaFoldDB" id="A0A1F7HIK2"/>
<dbReference type="SMART" id="SM00382">
    <property type="entry name" value="AAA"/>
    <property type="match status" value="1"/>
</dbReference>
<dbReference type="Proteomes" id="UP000177199">
    <property type="component" value="Unassembled WGS sequence"/>
</dbReference>
<comment type="caution">
    <text evidence="3">The sequence shown here is derived from an EMBL/GenBank/DDBJ whole genome shotgun (WGS) entry which is preliminary data.</text>
</comment>
<dbReference type="InterPro" id="IPR027417">
    <property type="entry name" value="P-loop_NTPase"/>
</dbReference>
<organism evidence="3 4">
    <name type="scientific">Candidatus Roizmanbacteria bacterium RIFCSPHIGHO2_12_FULL_33_9</name>
    <dbReference type="NCBI Taxonomy" id="1802045"/>
    <lineage>
        <taxon>Bacteria</taxon>
        <taxon>Candidatus Roizmaniibacteriota</taxon>
    </lineage>
</organism>
<accession>A0A1F7HIK2</accession>
<dbReference type="Pfam" id="PF00437">
    <property type="entry name" value="T2SSE"/>
    <property type="match status" value="1"/>
</dbReference>
<dbReference type="GO" id="GO:0005524">
    <property type="term" value="F:ATP binding"/>
    <property type="evidence" value="ECO:0007669"/>
    <property type="project" value="InterPro"/>
</dbReference>
<feature type="domain" description="AAA+ ATPase" evidence="2">
    <location>
        <begin position="122"/>
        <end position="256"/>
    </location>
</feature>
<dbReference type="CDD" id="cd01131">
    <property type="entry name" value="PilT"/>
    <property type="match status" value="1"/>
</dbReference>
<evidence type="ECO:0000259" key="2">
    <source>
        <dbReference type="SMART" id="SM00382"/>
    </source>
</evidence>
<dbReference type="SUPFAM" id="SSF52540">
    <property type="entry name" value="P-loop containing nucleoside triphosphate hydrolases"/>
    <property type="match status" value="1"/>
</dbReference>
<comment type="similarity">
    <text evidence="1">Belongs to the GSP E family.</text>
</comment>
<dbReference type="GO" id="GO:0016887">
    <property type="term" value="F:ATP hydrolysis activity"/>
    <property type="evidence" value="ECO:0007669"/>
    <property type="project" value="InterPro"/>
</dbReference>
<dbReference type="PANTHER" id="PTHR30486">
    <property type="entry name" value="TWITCHING MOTILITY PROTEIN PILT"/>
    <property type="match status" value="1"/>
</dbReference>
<gene>
    <name evidence="3" type="ORF">A3F29_03240</name>
</gene>
<dbReference type="InterPro" id="IPR050921">
    <property type="entry name" value="T4SS_GSP_E_ATPase"/>
</dbReference>
<dbReference type="Gene3D" id="3.40.50.300">
    <property type="entry name" value="P-loop containing nucleotide triphosphate hydrolases"/>
    <property type="match status" value="1"/>
</dbReference>
<evidence type="ECO:0000256" key="1">
    <source>
        <dbReference type="ARBA" id="ARBA00006611"/>
    </source>
</evidence>
<dbReference type="Gene3D" id="3.30.450.90">
    <property type="match status" value="1"/>
</dbReference>
<evidence type="ECO:0000313" key="4">
    <source>
        <dbReference type="Proteomes" id="UP000177199"/>
    </source>
</evidence>
<reference evidence="3 4" key="1">
    <citation type="journal article" date="2016" name="Nat. Commun.">
        <title>Thousands of microbial genomes shed light on interconnected biogeochemical processes in an aquifer system.</title>
        <authorList>
            <person name="Anantharaman K."/>
            <person name="Brown C.T."/>
            <person name="Hug L.A."/>
            <person name="Sharon I."/>
            <person name="Castelle C.J."/>
            <person name="Probst A.J."/>
            <person name="Thomas B.C."/>
            <person name="Singh A."/>
            <person name="Wilkins M.J."/>
            <person name="Karaoz U."/>
            <person name="Brodie E.L."/>
            <person name="Williams K.H."/>
            <person name="Hubbard S.S."/>
            <person name="Banfield J.F."/>
        </authorList>
    </citation>
    <scope>NUCLEOTIDE SEQUENCE [LARGE SCALE GENOMIC DNA]</scope>
</reference>
<dbReference type="InterPro" id="IPR003593">
    <property type="entry name" value="AAA+_ATPase"/>
</dbReference>
<protein>
    <recommendedName>
        <fullName evidence="2">AAA+ ATPase domain-containing protein</fullName>
    </recommendedName>
</protein>
<name>A0A1F7HIK2_9BACT</name>
<dbReference type="InterPro" id="IPR006321">
    <property type="entry name" value="PilT/PilU"/>
</dbReference>
<evidence type="ECO:0000313" key="3">
    <source>
        <dbReference type="EMBL" id="OGK31041.1"/>
    </source>
</evidence>